<evidence type="ECO:0000313" key="4">
    <source>
        <dbReference type="Proteomes" id="UP001162131"/>
    </source>
</evidence>
<dbReference type="PANTHER" id="PTHR24070">
    <property type="entry name" value="RAS, DI-RAS, AND RHEB FAMILY MEMBERS OF SMALL GTPASE SUPERFAMILY"/>
    <property type="match status" value="1"/>
</dbReference>
<dbReference type="SMART" id="SM00174">
    <property type="entry name" value="RHO"/>
    <property type="match status" value="1"/>
</dbReference>
<dbReference type="PROSITE" id="PS51421">
    <property type="entry name" value="RAS"/>
    <property type="match status" value="1"/>
</dbReference>
<sequence>MYIKEHKLGEIPQAFLVVILLKTQNNYSIKNKRKFTMVDHLTAKEYKIAVIGSTGVGKSSLCMQFTRNRFEEAYEPTIEDYYRKQVTFEGEQIIFDIIDTAGEEGNLTNLNGLIRQAVGYLLVYDITRRQSYSEAKEFRDRVLYVKNAISVPMVLVGNKADMEEKREISFEEATKDAADWSCSFFEVSAKTKTNLESAFAECAKSIKRSQNKRQRDGGQKCCLLL</sequence>
<dbReference type="SMART" id="SM00175">
    <property type="entry name" value="RAB"/>
    <property type="match status" value="1"/>
</dbReference>
<dbReference type="InterPro" id="IPR027417">
    <property type="entry name" value="P-loop_NTPase"/>
</dbReference>
<dbReference type="PRINTS" id="PR00449">
    <property type="entry name" value="RASTRNSFRMNG"/>
</dbReference>
<accession>A0AAU9JUA9</accession>
<evidence type="ECO:0000256" key="2">
    <source>
        <dbReference type="ARBA" id="ARBA00023134"/>
    </source>
</evidence>
<dbReference type="GO" id="GO:0007165">
    <property type="term" value="P:signal transduction"/>
    <property type="evidence" value="ECO:0007669"/>
    <property type="project" value="InterPro"/>
</dbReference>
<dbReference type="Gene3D" id="3.40.50.300">
    <property type="entry name" value="P-loop containing nucleotide triphosphate hydrolases"/>
    <property type="match status" value="1"/>
</dbReference>
<dbReference type="AlphaFoldDB" id="A0AAU9JUA9"/>
<keyword evidence="2" id="KW-0342">GTP-binding</keyword>
<evidence type="ECO:0000256" key="1">
    <source>
        <dbReference type="ARBA" id="ARBA00022741"/>
    </source>
</evidence>
<gene>
    <name evidence="3" type="ORF">BSTOLATCC_MIC53424</name>
</gene>
<dbReference type="Pfam" id="PF00071">
    <property type="entry name" value="Ras"/>
    <property type="match status" value="1"/>
</dbReference>
<keyword evidence="4" id="KW-1185">Reference proteome</keyword>
<keyword evidence="1" id="KW-0547">Nucleotide-binding</keyword>
<dbReference type="GO" id="GO:0016020">
    <property type="term" value="C:membrane"/>
    <property type="evidence" value="ECO:0007669"/>
    <property type="project" value="InterPro"/>
</dbReference>
<dbReference type="InterPro" id="IPR005225">
    <property type="entry name" value="Small_GTP-bd"/>
</dbReference>
<dbReference type="FunFam" id="3.40.50.300:FF:001423">
    <property type="entry name" value="Ras family GTPase"/>
    <property type="match status" value="1"/>
</dbReference>
<dbReference type="PROSITE" id="PS51420">
    <property type="entry name" value="RHO"/>
    <property type="match status" value="1"/>
</dbReference>
<comment type="caution">
    <text evidence="3">The sequence shown here is derived from an EMBL/GenBank/DDBJ whole genome shotgun (WGS) entry which is preliminary data.</text>
</comment>
<dbReference type="SMART" id="SM00173">
    <property type="entry name" value="RAS"/>
    <property type="match status" value="1"/>
</dbReference>
<proteinExistence type="predicted"/>
<dbReference type="InterPro" id="IPR020849">
    <property type="entry name" value="Small_GTPase_Ras-type"/>
</dbReference>
<dbReference type="PROSITE" id="PS51419">
    <property type="entry name" value="RAB"/>
    <property type="match status" value="1"/>
</dbReference>
<dbReference type="GO" id="GO:0003924">
    <property type="term" value="F:GTPase activity"/>
    <property type="evidence" value="ECO:0007669"/>
    <property type="project" value="InterPro"/>
</dbReference>
<reference evidence="3" key="1">
    <citation type="submission" date="2021-09" db="EMBL/GenBank/DDBJ databases">
        <authorList>
            <consortium name="AG Swart"/>
            <person name="Singh M."/>
            <person name="Singh A."/>
            <person name="Seah K."/>
            <person name="Emmerich C."/>
        </authorList>
    </citation>
    <scope>NUCLEOTIDE SEQUENCE</scope>
    <source>
        <strain evidence="3">ATCC30299</strain>
    </source>
</reference>
<dbReference type="SUPFAM" id="SSF52540">
    <property type="entry name" value="P-loop containing nucleoside triphosphate hydrolases"/>
    <property type="match status" value="1"/>
</dbReference>
<dbReference type="Proteomes" id="UP001162131">
    <property type="component" value="Unassembled WGS sequence"/>
</dbReference>
<dbReference type="NCBIfam" id="TIGR00231">
    <property type="entry name" value="small_GTP"/>
    <property type="match status" value="1"/>
</dbReference>
<name>A0AAU9JUA9_9CILI</name>
<dbReference type="GO" id="GO:0005525">
    <property type="term" value="F:GTP binding"/>
    <property type="evidence" value="ECO:0007669"/>
    <property type="project" value="UniProtKB-KW"/>
</dbReference>
<dbReference type="InterPro" id="IPR001806">
    <property type="entry name" value="Small_GTPase"/>
</dbReference>
<evidence type="ECO:0000313" key="3">
    <source>
        <dbReference type="EMBL" id="CAG9331352.1"/>
    </source>
</evidence>
<protein>
    <submittedName>
        <fullName evidence="3">Uncharacterized protein</fullName>
    </submittedName>
</protein>
<dbReference type="EMBL" id="CAJZBQ010000053">
    <property type="protein sequence ID" value="CAG9331352.1"/>
    <property type="molecule type" value="Genomic_DNA"/>
</dbReference>
<organism evidence="3 4">
    <name type="scientific">Blepharisma stoltei</name>
    <dbReference type="NCBI Taxonomy" id="1481888"/>
    <lineage>
        <taxon>Eukaryota</taxon>
        <taxon>Sar</taxon>
        <taxon>Alveolata</taxon>
        <taxon>Ciliophora</taxon>
        <taxon>Postciliodesmatophora</taxon>
        <taxon>Heterotrichea</taxon>
        <taxon>Heterotrichida</taxon>
        <taxon>Blepharismidae</taxon>
        <taxon>Blepharisma</taxon>
    </lineage>
</organism>
<dbReference type="CDD" id="cd00876">
    <property type="entry name" value="Ras"/>
    <property type="match status" value="1"/>
</dbReference>